<evidence type="ECO:0000256" key="1">
    <source>
        <dbReference type="SAM" id="MobiDB-lite"/>
    </source>
</evidence>
<feature type="region of interest" description="Disordered" evidence="1">
    <location>
        <begin position="1"/>
        <end position="26"/>
    </location>
</feature>
<dbReference type="AlphaFoldDB" id="A0A0F9NFZ3"/>
<accession>A0A0F9NFZ3</accession>
<sequence>MARFKSRFGSRFGGGLSDEEKEKQRQDELFRLAESAGLKTPEKKPKDETPLLGKVFDILSRPQFALTQSIIQQKKAEKEGVVGRAKASVKGLFEGVTGKKKTSTEDVLKEFNIGEGKLFTTPKVTTPKLPAIGQITLGGDVTGRGIASLPADILLDPITFITGGTGSAVKISLSSGVKVSLNKAGRTLLVNNIDDVAKRGAKKGFQLSGVETRSIAEKRIQKLVESSPDKFVDYGGIKFAGKTILPQAQQAVGKAVSDTGVPKFLKQKGAELFAPVIPGAKFRAAGLSDFWDRYQDVHRSPGLIKSRTVDDTVNFFKSETGKIPTTQQLEEFFVLADQGIPLPKVKTPILKVGEQLPEPFVKAVDNVITDPVTNNLYKRYLTEIRPAFRELALGLGLQEERLLNDYIFRGVKAETKKSATAITSPFIIKKPSPLRRRTAEAFKGETKDPIFAIAQGMTELKVAASSKRFIDDTVERFGISLKLGEEVPEGFVKYQPNGSLGFFPVVTQEGKRVAAVTKKVKTTYVPKEIGDLLNKFTSPKDTNAFLKFYDVNLRIWKGAVTSYFPAFHVRNMGGNVYNNWLAGVNDIG</sequence>
<gene>
    <name evidence="2" type="ORF">LCGC14_0971520</name>
</gene>
<evidence type="ECO:0000313" key="2">
    <source>
        <dbReference type="EMBL" id="KKN16864.1"/>
    </source>
</evidence>
<dbReference type="EMBL" id="LAZR01003573">
    <property type="protein sequence ID" value="KKN16864.1"/>
    <property type="molecule type" value="Genomic_DNA"/>
</dbReference>
<protein>
    <submittedName>
        <fullName evidence="2">Uncharacterized protein</fullName>
    </submittedName>
</protein>
<comment type="caution">
    <text evidence="2">The sequence shown here is derived from an EMBL/GenBank/DDBJ whole genome shotgun (WGS) entry which is preliminary data.</text>
</comment>
<feature type="non-terminal residue" evidence="2">
    <location>
        <position position="588"/>
    </location>
</feature>
<name>A0A0F9NFZ3_9ZZZZ</name>
<organism evidence="2">
    <name type="scientific">marine sediment metagenome</name>
    <dbReference type="NCBI Taxonomy" id="412755"/>
    <lineage>
        <taxon>unclassified sequences</taxon>
        <taxon>metagenomes</taxon>
        <taxon>ecological metagenomes</taxon>
    </lineage>
</organism>
<reference evidence="2" key="1">
    <citation type="journal article" date="2015" name="Nature">
        <title>Complex archaea that bridge the gap between prokaryotes and eukaryotes.</title>
        <authorList>
            <person name="Spang A."/>
            <person name="Saw J.H."/>
            <person name="Jorgensen S.L."/>
            <person name="Zaremba-Niedzwiedzka K."/>
            <person name="Martijn J."/>
            <person name="Lind A.E."/>
            <person name="van Eijk R."/>
            <person name="Schleper C."/>
            <person name="Guy L."/>
            <person name="Ettema T.J."/>
        </authorList>
    </citation>
    <scope>NUCLEOTIDE SEQUENCE</scope>
</reference>
<proteinExistence type="predicted"/>